<gene>
    <name evidence="2" type="ORF">OKIOD_LOCUS13983</name>
</gene>
<keyword evidence="1" id="KW-1133">Transmembrane helix</keyword>
<proteinExistence type="predicted"/>
<accession>A0ABN7T3E7</accession>
<dbReference type="SUPFAM" id="SSF81321">
    <property type="entry name" value="Family A G protein-coupled receptor-like"/>
    <property type="match status" value="1"/>
</dbReference>
<reference evidence="2 3" key="1">
    <citation type="submission" date="2021-04" db="EMBL/GenBank/DDBJ databases">
        <authorList>
            <person name="Bliznina A."/>
        </authorList>
    </citation>
    <scope>NUCLEOTIDE SEQUENCE [LARGE SCALE GENOMIC DNA]</scope>
</reference>
<dbReference type="Proteomes" id="UP001158576">
    <property type="component" value="Chromosome 2"/>
</dbReference>
<organism evidence="2 3">
    <name type="scientific">Oikopleura dioica</name>
    <name type="common">Tunicate</name>
    <dbReference type="NCBI Taxonomy" id="34765"/>
    <lineage>
        <taxon>Eukaryota</taxon>
        <taxon>Metazoa</taxon>
        <taxon>Chordata</taxon>
        <taxon>Tunicata</taxon>
        <taxon>Appendicularia</taxon>
        <taxon>Copelata</taxon>
        <taxon>Oikopleuridae</taxon>
        <taxon>Oikopleura</taxon>
    </lineage>
</organism>
<protein>
    <submittedName>
        <fullName evidence="2">Oidioi.mRNA.OKI2018_I69.chr2.g5218.t1.cds</fullName>
    </submittedName>
</protein>
<dbReference type="Gene3D" id="1.20.1070.10">
    <property type="entry name" value="Rhodopsin 7-helix transmembrane proteins"/>
    <property type="match status" value="1"/>
</dbReference>
<evidence type="ECO:0000256" key="1">
    <source>
        <dbReference type="SAM" id="Phobius"/>
    </source>
</evidence>
<keyword evidence="3" id="KW-1185">Reference proteome</keyword>
<keyword evidence="1" id="KW-0472">Membrane</keyword>
<evidence type="ECO:0000313" key="3">
    <source>
        <dbReference type="Proteomes" id="UP001158576"/>
    </source>
</evidence>
<feature type="transmembrane region" description="Helical" evidence="1">
    <location>
        <begin position="12"/>
        <end position="37"/>
    </location>
</feature>
<name>A0ABN7T3E7_OIKDI</name>
<sequence length="86" mass="9637">MIFAEVRHSSWASILNGMTVIFASLNSCLNPVIYAFLKPNLRKHLIGVIRHREVSGHGLFSPRPSIRKRKKVDIVVSSGLRVITSL</sequence>
<keyword evidence="1" id="KW-0812">Transmembrane</keyword>
<dbReference type="EMBL" id="OU015567">
    <property type="protein sequence ID" value="CAG5110863.1"/>
    <property type="molecule type" value="Genomic_DNA"/>
</dbReference>
<evidence type="ECO:0000313" key="2">
    <source>
        <dbReference type="EMBL" id="CAG5110863.1"/>
    </source>
</evidence>